<evidence type="ECO:0000313" key="2">
    <source>
        <dbReference type="EMBL" id="CAE7852441.1"/>
    </source>
</evidence>
<evidence type="ECO:0000313" key="3">
    <source>
        <dbReference type="Proteomes" id="UP000601435"/>
    </source>
</evidence>
<organism evidence="2 3">
    <name type="scientific">Symbiodinium necroappetens</name>
    <dbReference type="NCBI Taxonomy" id="1628268"/>
    <lineage>
        <taxon>Eukaryota</taxon>
        <taxon>Sar</taxon>
        <taxon>Alveolata</taxon>
        <taxon>Dinophyceae</taxon>
        <taxon>Suessiales</taxon>
        <taxon>Symbiodiniaceae</taxon>
        <taxon>Symbiodinium</taxon>
    </lineage>
</organism>
<feature type="region of interest" description="Disordered" evidence="1">
    <location>
        <begin position="190"/>
        <end position="240"/>
    </location>
</feature>
<feature type="non-terminal residue" evidence="2">
    <location>
        <position position="240"/>
    </location>
</feature>
<feature type="compositionally biased region" description="Polar residues" evidence="1">
    <location>
        <begin position="197"/>
        <end position="208"/>
    </location>
</feature>
<reference evidence="2" key="1">
    <citation type="submission" date="2021-02" db="EMBL/GenBank/DDBJ databases">
        <authorList>
            <person name="Dougan E. K."/>
            <person name="Rhodes N."/>
            <person name="Thang M."/>
            <person name="Chan C."/>
        </authorList>
    </citation>
    <scope>NUCLEOTIDE SEQUENCE</scope>
</reference>
<evidence type="ECO:0000256" key="1">
    <source>
        <dbReference type="SAM" id="MobiDB-lite"/>
    </source>
</evidence>
<dbReference type="AlphaFoldDB" id="A0A813A261"/>
<protein>
    <submittedName>
        <fullName evidence="2">Uncharacterized protein</fullName>
    </submittedName>
</protein>
<sequence length="240" mass="25790">AAKPEAAPAPAWPQGHAQLQVATAPANPTFGRWGASGLQPPNSESGCLQGVSDLHWSLPQQSQRTCNMQAHPRPISATDWHRPGQFTSGHYQPASQSSWIDHNGPGAQGLQGPQSLLSRTWCSPSQGGYNNMMESADPCRNPTPPQILNVGNSPVAAVPHGAQWQQQGHAHGFQPSMPLNGTRALALCPEHLPPQNPKTQTFPPQSFPSHPLIRAETPSPRNPPPSAPSRKRTWTEVSFP</sequence>
<accession>A0A813A261</accession>
<feature type="non-terminal residue" evidence="2">
    <location>
        <position position="1"/>
    </location>
</feature>
<gene>
    <name evidence="2" type="ORF">SNEC2469_LOCUS26499</name>
</gene>
<proteinExistence type="predicted"/>
<feature type="region of interest" description="Disordered" evidence="1">
    <location>
        <begin position="69"/>
        <end position="96"/>
    </location>
</feature>
<dbReference type="EMBL" id="CAJNJA010054042">
    <property type="protein sequence ID" value="CAE7852441.1"/>
    <property type="molecule type" value="Genomic_DNA"/>
</dbReference>
<name>A0A813A261_9DINO</name>
<dbReference type="OrthoDB" id="434931at2759"/>
<dbReference type="Proteomes" id="UP000601435">
    <property type="component" value="Unassembled WGS sequence"/>
</dbReference>
<feature type="compositionally biased region" description="Polar residues" evidence="1">
    <location>
        <begin position="85"/>
        <end position="96"/>
    </location>
</feature>
<comment type="caution">
    <text evidence="2">The sequence shown here is derived from an EMBL/GenBank/DDBJ whole genome shotgun (WGS) entry which is preliminary data.</text>
</comment>
<keyword evidence="3" id="KW-1185">Reference proteome</keyword>